<keyword evidence="8" id="KW-0028">Amino-acid biosynthesis</keyword>
<dbReference type="PIRSF" id="PIRSF001589">
    <property type="entry name" value="Asn_synthetase_glu-h"/>
    <property type="match status" value="1"/>
</dbReference>
<keyword evidence="4 9" id="KW-0547">Nucleotide-binding</keyword>
<dbReference type="SUPFAM" id="SSF52402">
    <property type="entry name" value="Adenine nucleotide alpha hydrolases-like"/>
    <property type="match status" value="1"/>
</dbReference>
<organism evidence="11 12">
    <name type="scientific">Thiosulfatimonas sediminis</name>
    <dbReference type="NCBI Taxonomy" id="2675054"/>
    <lineage>
        <taxon>Bacteria</taxon>
        <taxon>Pseudomonadati</taxon>
        <taxon>Pseudomonadota</taxon>
        <taxon>Gammaproteobacteria</taxon>
        <taxon>Thiotrichales</taxon>
        <taxon>Piscirickettsiaceae</taxon>
        <taxon>Thiosulfatimonas</taxon>
    </lineage>
</organism>
<evidence type="ECO:0000256" key="2">
    <source>
        <dbReference type="ARBA" id="ARBA00005752"/>
    </source>
</evidence>
<dbReference type="GO" id="GO:0005829">
    <property type="term" value="C:cytosol"/>
    <property type="evidence" value="ECO:0007669"/>
    <property type="project" value="TreeGrafter"/>
</dbReference>
<evidence type="ECO:0000256" key="3">
    <source>
        <dbReference type="ARBA" id="ARBA00012737"/>
    </source>
</evidence>
<dbReference type="Proteomes" id="UP000501726">
    <property type="component" value="Chromosome"/>
</dbReference>
<dbReference type="InterPro" id="IPR001962">
    <property type="entry name" value="Asn_synthase"/>
</dbReference>
<dbReference type="CDD" id="cd01991">
    <property type="entry name" value="Asn_synthase_B_C"/>
    <property type="match status" value="1"/>
</dbReference>
<evidence type="ECO:0000256" key="5">
    <source>
        <dbReference type="ARBA" id="ARBA00022840"/>
    </source>
</evidence>
<evidence type="ECO:0000313" key="11">
    <source>
        <dbReference type="EMBL" id="BBP46511.1"/>
    </source>
</evidence>
<sequence length="607" mass="67742">MCGICGEIYFNGQQASAQRLAPMLASMQQRGPDDEGIWLDGHVGLGHKRLAIIDLSSGGHQPMLDQELALVFNGCIYNYVALRDELIELGQSFHSHSDTEVILKAYRQWGMECVNHFEGMFAFAIWDDHQQQLLMARDRIGIKPLYYSMVEGGLRFASNTQALLATDGIDTGIDPIGLHFQLTLHAVIPAPHTILKGIRKLEPGHWMVINPDGQLFKKQYWHLTAQRPRSATFKGQATPQNEEQWVEAIHQALKQAVHKRLTAADVPVGVLLSGGLDSSLLVAMLAEAGVANIKTYSIGFEDAPEEKGNEFEFSDMVAERYHTQHKKFHIANETVLPRLHEAVAAMSEPMVGQDAVAFYLLSEQVAKEVKVVLSGQGADEVFGGYFWYPLMAEAGKNIDGQDPQQALQAFAPFYFDRSHQEWLSVINEQYHVGDVTGEFVGDRLSEGGADTFLDQVLRLDTTTLIVDDPVKRVDNMTMAWSLEARVPFLDHDLVEWAMAAPPELKTGGKHILKAIGRGMVPDEIIDRPKVAFPMPALKYVRGDFYQFMKGLLTSPAAQKRGIFNQQKLTELLDAPEAENAFTAIQGSKLWHAALLEFWLQKHVDKTL</sequence>
<dbReference type="InterPro" id="IPR017535">
    <property type="entry name" value="Asparagine_synth"/>
</dbReference>
<dbReference type="EC" id="6.3.5.4" evidence="3"/>
<comment type="catalytic activity">
    <reaction evidence="7">
        <text>L-aspartate + L-glutamine + ATP + H2O = L-asparagine + L-glutamate + AMP + diphosphate + H(+)</text>
        <dbReference type="Rhea" id="RHEA:12228"/>
        <dbReference type="ChEBI" id="CHEBI:15377"/>
        <dbReference type="ChEBI" id="CHEBI:15378"/>
        <dbReference type="ChEBI" id="CHEBI:29985"/>
        <dbReference type="ChEBI" id="CHEBI:29991"/>
        <dbReference type="ChEBI" id="CHEBI:30616"/>
        <dbReference type="ChEBI" id="CHEBI:33019"/>
        <dbReference type="ChEBI" id="CHEBI:58048"/>
        <dbReference type="ChEBI" id="CHEBI:58359"/>
        <dbReference type="ChEBI" id="CHEBI:456215"/>
        <dbReference type="EC" id="6.3.5.4"/>
    </reaction>
</comment>
<dbReference type="NCBIfam" id="TIGR01536">
    <property type="entry name" value="asn_synth_AEB"/>
    <property type="match status" value="1"/>
</dbReference>
<dbReference type="PANTHER" id="PTHR43284">
    <property type="entry name" value="ASPARAGINE SYNTHETASE (GLUTAMINE-HYDROLYZING)"/>
    <property type="match status" value="1"/>
</dbReference>
<evidence type="ECO:0000256" key="4">
    <source>
        <dbReference type="ARBA" id="ARBA00022741"/>
    </source>
</evidence>
<accession>A0A6F8PWK6</accession>
<dbReference type="CDD" id="cd00712">
    <property type="entry name" value="AsnB"/>
    <property type="match status" value="1"/>
</dbReference>
<name>A0A6F8PWK6_9GAMM</name>
<dbReference type="SUPFAM" id="SSF56235">
    <property type="entry name" value="N-terminal nucleophile aminohydrolases (Ntn hydrolases)"/>
    <property type="match status" value="1"/>
</dbReference>
<keyword evidence="12" id="KW-1185">Reference proteome</keyword>
<evidence type="ECO:0000256" key="8">
    <source>
        <dbReference type="PIRSR" id="PIRSR001589-1"/>
    </source>
</evidence>
<dbReference type="Pfam" id="PF13537">
    <property type="entry name" value="GATase_7"/>
    <property type="match status" value="1"/>
</dbReference>
<dbReference type="GO" id="GO:0006529">
    <property type="term" value="P:asparagine biosynthetic process"/>
    <property type="evidence" value="ECO:0007669"/>
    <property type="project" value="UniProtKB-KW"/>
</dbReference>
<dbReference type="Pfam" id="PF00733">
    <property type="entry name" value="Asn_synthase"/>
    <property type="match status" value="1"/>
</dbReference>
<feature type="domain" description="Glutamine amidotransferase type-2" evidence="10">
    <location>
        <begin position="2"/>
        <end position="212"/>
    </location>
</feature>
<feature type="binding site" evidence="9">
    <location>
        <position position="298"/>
    </location>
    <ligand>
        <name>ATP</name>
        <dbReference type="ChEBI" id="CHEBI:30616"/>
    </ligand>
</feature>
<evidence type="ECO:0000256" key="6">
    <source>
        <dbReference type="ARBA" id="ARBA00022962"/>
    </source>
</evidence>
<dbReference type="NCBIfam" id="TIGR03104">
    <property type="entry name" value="trio_amidotrans"/>
    <property type="match status" value="1"/>
</dbReference>
<reference evidence="12" key="1">
    <citation type="submission" date="2019-11" db="EMBL/GenBank/DDBJ databases">
        <title>Isolation and characterization of two novel species in the genus Thiomicrorhabdus.</title>
        <authorList>
            <person name="Mochizuki J."/>
            <person name="Kojima H."/>
            <person name="Fukui M."/>
        </authorList>
    </citation>
    <scope>NUCLEOTIDE SEQUENCE [LARGE SCALE GENOMIC DNA]</scope>
    <source>
        <strain evidence="12">aks77</strain>
    </source>
</reference>
<dbReference type="KEGG" id="tse:THMIRHAS_18840"/>
<keyword evidence="5 9" id="KW-0067">ATP-binding</keyword>
<dbReference type="InterPro" id="IPR006426">
    <property type="entry name" value="Asn_synth_AEB"/>
</dbReference>
<evidence type="ECO:0000259" key="10">
    <source>
        <dbReference type="PROSITE" id="PS51278"/>
    </source>
</evidence>
<dbReference type="InterPro" id="IPR014729">
    <property type="entry name" value="Rossmann-like_a/b/a_fold"/>
</dbReference>
<dbReference type="AlphaFoldDB" id="A0A6F8PWK6"/>
<dbReference type="InterPro" id="IPR029055">
    <property type="entry name" value="Ntn_hydrolases_N"/>
</dbReference>
<comment type="similarity">
    <text evidence="2">Belongs to the asparagine synthetase family.</text>
</comment>
<evidence type="ECO:0000256" key="9">
    <source>
        <dbReference type="PIRSR" id="PIRSR001589-2"/>
    </source>
</evidence>
<feature type="binding site" evidence="9">
    <location>
        <begin position="374"/>
        <end position="375"/>
    </location>
    <ligand>
        <name>ATP</name>
        <dbReference type="ChEBI" id="CHEBI:30616"/>
    </ligand>
</feature>
<gene>
    <name evidence="11" type="primary">asnB</name>
    <name evidence="11" type="ORF">THMIRHAS_18840</name>
</gene>
<protein>
    <recommendedName>
        <fullName evidence="3">asparagine synthase (glutamine-hydrolyzing)</fullName>
        <ecNumber evidence="3">6.3.5.4</ecNumber>
    </recommendedName>
</protein>
<dbReference type="EMBL" id="AP021889">
    <property type="protein sequence ID" value="BBP46511.1"/>
    <property type="molecule type" value="Genomic_DNA"/>
</dbReference>
<comment type="pathway">
    <text evidence="1">Amino-acid biosynthesis; L-asparagine biosynthesis; L-asparagine from L-aspartate (L-Gln route): step 1/1.</text>
</comment>
<keyword evidence="8" id="KW-0061">Asparagine biosynthesis</keyword>
<evidence type="ECO:0000256" key="1">
    <source>
        <dbReference type="ARBA" id="ARBA00005187"/>
    </source>
</evidence>
<dbReference type="Gene3D" id="3.60.20.10">
    <property type="entry name" value="Glutamine Phosphoribosylpyrophosphate, subunit 1, domain 1"/>
    <property type="match status" value="1"/>
</dbReference>
<feature type="active site" description="For GATase activity" evidence="8">
    <location>
        <position position="2"/>
    </location>
</feature>
<dbReference type="InterPro" id="IPR051786">
    <property type="entry name" value="ASN_synthetase/amidase"/>
</dbReference>
<keyword evidence="6 8" id="KW-0315">Glutamine amidotransferase</keyword>
<feature type="binding site" evidence="9">
    <location>
        <position position="98"/>
    </location>
    <ligand>
        <name>L-glutamine</name>
        <dbReference type="ChEBI" id="CHEBI:58359"/>
    </ligand>
</feature>
<proteinExistence type="inferred from homology"/>
<dbReference type="InterPro" id="IPR033738">
    <property type="entry name" value="AsnB_N"/>
</dbReference>
<dbReference type="GO" id="GO:0005524">
    <property type="term" value="F:ATP binding"/>
    <property type="evidence" value="ECO:0007669"/>
    <property type="project" value="UniProtKB-KW"/>
</dbReference>
<feature type="binding site" evidence="9">
    <location>
        <position position="271"/>
    </location>
    <ligand>
        <name>ATP</name>
        <dbReference type="ChEBI" id="CHEBI:30616"/>
    </ligand>
</feature>
<dbReference type="GO" id="GO:0004066">
    <property type="term" value="F:asparagine synthase (glutamine-hydrolyzing) activity"/>
    <property type="evidence" value="ECO:0007669"/>
    <property type="project" value="UniProtKB-EC"/>
</dbReference>
<dbReference type="RefSeq" id="WP_173273196.1">
    <property type="nucleotide sequence ID" value="NZ_AP021889.1"/>
</dbReference>
<evidence type="ECO:0000256" key="7">
    <source>
        <dbReference type="ARBA" id="ARBA00048741"/>
    </source>
</evidence>
<dbReference type="PANTHER" id="PTHR43284:SF1">
    <property type="entry name" value="ASPARAGINE SYNTHETASE"/>
    <property type="match status" value="1"/>
</dbReference>
<dbReference type="InterPro" id="IPR017932">
    <property type="entry name" value="GATase_2_dom"/>
</dbReference>
<evidence type="ECO:0000313" key="12">
    <source>
        <dbReference type="Proteomes" id="UP000501726"/>
    </source>
</evidence>
<dbReference type="PROSITE" id="PS51278">
    <property type="entry name" value="GATASE_TYPE_2"/>
    <property type="match status" value="1"/>
</dbReference>
<dbReference type="Gene3D" id="3.40.50.620">
    <property type="entry name" value="HUPs"/>
    <property type="match status" value="1"/>
</dbReference>